<accession>A0A6J1LJX3</accession>
<dbReference type="KEGG" id="dhe:111596714"/>
<evidence type="ECO:0000313" key="4">
    <source>
        <dbReference type="RefSeq" id="XP_023166803.1"/>
    </source>
</evidence>
<dbReference type="OrthoDB" id="7883258at2759"/>
<dbReference type="InterPro" id="IPR043597">
    <property type="entry name" value="TPH_dom"/>
</dbReference>
<dbReference type="GeneID" id="111596714"/>
<evidence type="ECO:0000256" key="1">
    <source>
        <dbReference type="ARBA" id="ARBA00023054"/>
    </source>
</evidence>
<organism evidence="3 4">
    <name type="scientific">Drosophila hydei</name>
    <name type="common">Fruit fly</name>
    <dbReference type="NCBI Taxonomy" id="7224"/>
    <lineage>
        <taxon>Eukaryota</taxon>
        <taxon>Metazoa</taxon>
        <taxon>Ecdysozoa</taxon>
        <taxon>Arthropoda</taxon>
        <taxon>Hexapoda</taxon>
        <taxon>Insecta</taxon>
        <taxon>Pterygota</taxon>
        <taxon>Neoptera</taxon>
        <taxon>Endopterygota</taxon>
        <taxon>Diptera</taxon>
        <taxon>Brachycera</taxon>
        <taxon>Muscomorpha</taxon>
        <taxon>Ephydroidea</taxon>
        <taxon>Drosophilidae</taxon>
        <taxon>Drosophila</taxon>
    </lineage>
</organism>
<name>A0A6J1LJX3_DROHY</name>
<proteinExistence type="predicted"/>
<reference evidence="4" key="1">
    <citation type="submission" date="2025-08" db="UniProtKB">
        <authorList>
            <consortium name="RefSeq"/>
        </authorList>
    </citation>
    <scope>IDENTIFICATION</scope>
    <source>
        <strain evidence="4">15085-1641.00</strain>
        <tissue evidence="4">Whole body</tissue>
    </source>
</reference>
<protein>
    <submittedName>
        <fullName evidence="4">Intersectin-1</fullName>
    </submittedName>
</protein>
<evidence type="ECO:0000313" key="3">
    <source>
        <dbReference type="Proteomes" id="UP000504633"/>
    </source>
</evidence>
<keyword evidence="3" id="KW-1185">Reference proteome</keyword>
<dbReference type="AlphaFoldDB" id="A0A6J1LJX3"/>
<dbReference type="Pfam" id="PF13868">
    <property type="entry name" value="TPH"/>
    <property type="match status" value="1"/>
</dbReference>
<keyword evidence="1" id="KW-0175">Coiled coil</keyword>
<evidence type="ECO:0000259" key="2">
    <source>
        <dbReference type="Pfam" id="PF13868"/>
    </source>
</evidence>
<feature type="domain" description="Trichohyalin-plectin-homology" evidence="2">
    <location>
        <begin position="131"/>
        <end position="477"/>
    </location>
</feature>
<gene>
    <name evidence="4" type="primary">LOC111596714</name>
</gene>
<dbReference type="Proteomes" id="UP000504633">
    <property type="component" value="Unplaced"/>
</dbReference>
<dbReference type="OMA" id="MCFGERQ"/>
<dbReference type="RefSeq" id="XP_023166803.1">
    <property type="nucleotide sequence ID" value="XM_023311035.2"/>
</dbReference>
<sequence length="504" mass="59259">MAEGMRRGRRRRIEPPRIQYGAWDDPRVSLFATVPQEPVGDMLGRLKPLPPDQRNRTLDMDSCPLVLAPSNSTNRLFREVKYQVQQIADDRNKNYHPIQERERQSAIIAGMVAEHNNREFAEAMRSKQLQVNSQRLRDLQIEIDRAKTTLCVVGKRNENIIKKGAERAEERREALEHWEQVRKEKLAEQQALQDKTKAYSQQLVAQIHKLQAERAQRHITDLEEGRQKRHNDEMAHANDLKQSLEDRYKKRGELKKMLDDFSALQRSIRDANPIQPDKLNVILMEAVGPVTASFKRNSMQQKLDKMERRRLISDKLSEQLREIRGKKDAHDNMLADILVCERQAREKKRARQEVLNRHNQKLQVAKDLINQRKEKQFYREKDELLLNTIHTDATSFMQRQYQQASAREAARQELNLKGTADSAVEIANNARLRAIAVEEDRMLKKALQDMEDEMERRIDEERMRVLRSQPREIIDEVRPCKLSRAERFTFNLPKCTKDEDTHTH</sequence>